<name>A0ABU6Q8K7_9FABA</name>
<evidence type="ECO:0000259" key="2">
    <source>
        <dbReference type="Pfam" id="PF23286"/>
    </source>
</evidence>
<gene>
    <name evidence="3" type="ORF">PIB30_017693</name>
</gene>
<evidence type="ECO:0000313" key="3">
    <source>
        <dbReference type="EMBL" id="MED6107803.1"/>
    </source>
</evidence>
<accession>A0ABU6Q8K7</accession>
<dbReference type="InterPro" id="IPR058546">
    <property type="entry name" value="RPS4B/Roq1-like_LRR"/>
</dbReference>
<dbReference type="SUPFAM" id="SSF52047">
    <property type="entry name" value="RNI-like"/>
    <property type="match status" value="1"/>
</dbReference>
<feature type="domain" description="Disease resistance protein RPS4B/Roq1-like leucine-rich repeats" evidence="2">
    <location>
        <begin position="10"/>
        <end position="161"/>
    </location>
</feature>
<dbReference type="EMBL" id="JASCZI010000052">
    <property type="protein sequence ID" value="MED6107803.1"/>
    <property type="molecule type" value="Genomic_DNA"/>
</dbReference>
<dbReference type="Gene3D" id="3.80.10.10">
    <property type="entry name" value="Ribonuclease Inhibitor"/>
    <property type="match status" value="1"/>
</dbReference>
<dbReference type="InterPro" id="IPR032675">
    <property type="entry name" value="LRR_dom_sf"/>
</dbReference>
<organism evidence="3 4">
    <name type="scientific">Stylosanthes scabra</name>
    <dbReference type="NCBI Taxonomy" id="79078"/>
    <lineage>
        <taxon>Eukaryota</taxon>
        <taxon>Viridiplantae</taxon>
        <taxon>Streptophyta</taxon>
        <taxon>Embryophyta</taxon>
        <taxon>Tracheophyta</taxon>
        <taxon>Spermatophyta</taxon>
        <taxon>Magnoliopsida</taxon>
        <taxon>eudicotyledons</taxon>
        <taxon>Gunneridae</taxon>
        <taxon>Pentapetalae</taxon>
        <taxon>rosids</taxon>
        <taxon>fabids</taxon>
        <taxon>Fabales</taxon>
        <taxon>Fabaceae</taxon>
        <taxon>Papilionoideae</taxon>
        <taxon>50 kb inversion clade</taxon>
        <taxon>dalbergioids sensu lato</taxon>
        <taxon>Dalbergieae</taxon>
        <taxon>Pterocarpus clade</taxon>
        <taxon>Stylosanthes</taxon>
    </lineage>
</organism>
<dbReference type="Proteomes" id="UP001341840">
    <property type="component" value="Unassembled WGS sequence"/>
</dbReference>
<proteinExistence type="predicted"/>
<evidence type="ECO:0000256" key="1">
    <source>
        <dbReference type="ARBA" id="ARBA00022821"/>
    </source>
</evidence>
<keyword evidence="1" id="KW-0611">Plant defense</keyword>
<keyword evidence="4" id="KW-1185">Reference proteome</keyword>
<dbReference type="Pfam" id="PF23286">
    <property type="entry name" value="LRR_13"/>
    <property type="match status" value="1"/>
</dbReference>
<reference evidence="3 4" key="1">
    <citation type="journal article" date="2023" name="Plants (Basel)">
        <title>Bridging the Gap: Combining Genomics and Transcriptomics Approaches to Understand Stylosanthes scabra, an Orphan Legume from the Brazilian Caatinga.</title>
        <authorList>
            <person name="Ferreira-Neto J.R.C."/>
            <person name="da Silva M.D."/>
            <person name="Binneck E."/>
            <person name="de Melo N.F."/>
            <person name="da Silva R.H."/>
            <person name="de Melo A.L.T.M."/>
            <person name="Pandolfi V."/>
            <person name="Bustamante F.O."/>
            <person name="Brasileiro-Vidal A.C."/>
            <person name="Benko-Iseppon A.M."/>
        </authorList>
    </citation>
    <scope>NUCLEOTIDE SEQUENCE [LARGE SCALE GENOMIC DNA]</scope>
    <source>
        <tissue evidence="3">Leaves</tissue>
    </source>
</reference>
<protein>
    <recommendedName>
        <fullName evidence="2">Disease resistance protein RPS4B/Roq1-like leucine-rich repeats domain-containing protein</fullName>
    </recommendedName>
</protein>
<sequence length="377" mass="42740">MENVKFLDLEDTGIKDLPCSIIKLSGLRVLGMSGGMFMIPNVITMMPQLFYCGIDGGGKRWLEKLLRSEQFLEDCAQSTPSLTWIHCCFENINLLDDFFPLAVAWFPNVSSLDLSGNNFTVLPECILQFHLLTKLIVDDCKHLREIRAIPPKLQCFSAVNCNSLSPWGKSLLLNQELHADAGSGTACVMPGESIPKWFQKRCSGASFSFWFRGTEFSNIALSVAILLKDYISPAIELNFTVAISGKKVDSVWFRMNQFYISSGGFDLLSPYVHNTLTLEDGWNHMEISYKARDNDDMVIPIEFIAKEIGVHYWKKMIGSSINEDIRFTDLYKMTQLIIMMMMLSIVLPNHKSQPLLLETCIGLWTLLFLSHTIFLDK</sequence>
<comment type="caution">
    <text evidence="3">The sequence shown here is derived from an EMBL/GenBank/DDBJ whole genome shotgun (WGS) entry which is preliminary data.</text>
</comment>
<evidence type="ECO:0000313" key="4">
    <source>
        <dbReference type="Proteomes" id="UP001341840"/>
    </source>
</evidence>